<protein>
    <submittedName>
        <fullName evidence="11">TRAP transporter small permease subunit</fullName>
    </submittedName>
</protein>
<evidence type="ECO:0000256" key="9">
    <source>
        <dbReference type="SAM" id="Phobius"/>
    </source>
</evidence>
<sequence>MLDRLYVWIQKIEEGALIIAMALIVLLMALQVFTRYVVKMPVPWSAELGTFCLVWMVFLGAAIGARRGRHVKVETLISRCPAGVQYVVQLVIHVGLLVILAILAYFGFIRAQMSSSSILPATGIPMNALMLSVSVASVLMFLHYALAFYLLIRPKLGGESS</sequence>
<dbReference type="AlphaFoldDB" id="A0A9D5JUD6"/>
<keyword evidence="4" id="KW-0997">Cell inner membrane</keyword>
<reference evidence="11" key="1">
    <citation type="submission" date="2019-11" db="EMBL/GenBank/DDBJ databases">
        <title>Microbial mats filling the niche in hypersaline microbial mats.</title>
        <authorList>
            <person name="Wong H.L."/>
            <person name="Macleod F.I."/>
            <person name="White R.A. III"/>
            <person name="Burns B.P."/>
        </authorList>
    </citation>
    <scope>NUCLEOTIDE SEQUENCE</scope>
    <source>
        <strain evidence="11">Rbin_158</strain>
    </source>
</reference>
<evidence type="ECO:0000256" key="4">
    <source>
        <dbReference type="ARBA" id="ARBA00022519"/>
    </source>
</evidence>
<comment type="caution">
    <text evidence="11">The sequence shown here is derived from an EMBL/GenBank/DDBJ whole genome shotgun (WGS) entry which is preliminary data.</text>
</comment>
<proteinExistence type="inferred from homology"/>
<feature type="transmembrane region" description="Helical" evidence="9">
    <location>
        <begin position="16"/>
        <end position="38"/>
    </location>
</feature>
<dbReference type="InterPro" id="IPR055348">
    <property type="entry name" value="DctQ"/>
</dbReference>
<keyword evidence="2" id="KW-0813">Transport</keyword>
<keyword evidence="3" id="KW-1003">Cell membrane</keyword>
<accession>A0A9D5JUD6</accession>
<dbReference type="InterPro" id="IPR007387">
    <property type="entry name" value="TRAP_DctQ"/>
</dbReference>
<dbReference type="Proteomes" id="UP000649604">
    <property type="component" value="Unassembled WGS sequence"/>
</dbReference>
<comment type="similarity">
    <text evidence="8">Belongs to the TRAP transporter small permease family.</text>
</comment>
<evidence type="ECO:0000256" key="7">
    <source>
        <dbReference type="ARBA" id="ARBA00023136"/>
    </source>
</evidence>
<dbReference type="PANTHER" id="PTHR35011:SF2">
    <property type="entry name" value="2,3-DIKETO-L-GULONATE TRAP TRANSPORTER SMALL PERMEASE PROTEIN YIAM"/>
    <property type="match status" value="1"/>
</dbReference>
<evidence type="ECO:0000256" key="6">
    <source>
        <dbReference type="ARBA" id="ARBA00022989"/>
    </source>
</evidence>
<feature type="transmembrane region" description="Helical" evidence="9">
    <location>
        <begin position="128"/>
        <end position="152"/>
    </location>
</feature>
<feature type="transmembrane region" description="Helical" evidence="9">
    <location>
        <begin position="44"/>
        <end position="65"/>
    </location>
</feature>
<keyword evidence="5 9" id="KW-0812">Transmembrane</keyword>
<evidence type="ECO:0000256" key="8">
    <source>
        <dbReference type="ARBA" id="ARBA00038436"/>
    </source>
</evidence>
<evidence type="ECO:0000256" key="3">
    <source>
        <dbReference type="ARBA" id="ARBA00022475"/>
    </source>
</evidence>
<organism evidence="11 12">
    <name type="scientific">candidate division KSB3 bacterium</name>
    <dbReference type="NCBI Taxonomy" id="2044937"/>
    <lineage>
        <taxon>Bacteria</taxon>
        <taxon>candidate division KSB3</taxon>
    </lineage>
</organism>
<evidence type="ECO:0000313" key="11">
    <source>
        <dbReference type="EMBL" id="MBD3324171.1"/>
    </source>
</evidence>
<gene>
    <name evidence="11" type="ORF">GF339_06275</name>
</gene>
<dbReference type="EMBL" id="WJJP01000195">
    <property type="protein sequence ID" value="MBD3324171.1"/>
    <property type="molecule type" value="Genomic_DNA"/>
</dbReference>
<feature type="domain" description="Tripartite ATP-independent periplasmic transporters DctQ component" evidence="10">
    <location>
        <begin position="24"/>
        <end position="152"/>
    </location>
</feature>
<name>A0A9D5JUD6_9BACT</name>
<evidence type="ECO:0000256" key="1">
    <source>
        <dbReference type="ARBA" id="ARBA00004429"/>
    </source>
</evidence>
<dbReference type="GO" id="GO:0015740">
    <property type="term" value="P:C4-dicarboxylate transport"/>
    <property type="evidence" value="ECO:0007669"/>
    <property type="project" value="TreeGrafter"/>
</dbReference>
<keyword evidence="6 9" id="KW-1133">Transmembrane helix</keyword>
<evidence type="ECO:0000259" key="10">
    <source>
        <dbReference type="Pfam" id="PF04290"/>
    </source>
</evidence>
<evidence type="ECO:0000256" key="2">
    <source>
        <dbReference type="ARBA" id="ARBA00022448"/>
    </source>
</evidence>
<feature type="transmembrane region" description="Helical" evidence="9">
    <location>
        <begin position="86"/>
        <end position="108"/>
    </location>
</feature>
<keyword evidence="7 9" id="KW-0472">Membrane</keyword>
<evidence type="ECO:0000313" key="12">
    <source>
        <dbReference type="Proteomes" id="UP000649604"/>
    </source>
</evidence>
<dbReference type="Pfam" id="PF04290">
    <property type="entry name" value="DctQ"/>
    <property type="match status" value="1"/>
</dbReference>
<dbReference type="GO" id="GO:0005886">
    <property type="term" value="C:plasma membrane"/>
    <property type="evidence" value="ECO:0007669"/>
    <property type="project" value="UniProtKB-SubCell"/>
</dbReference>
<comment type="subcellular location">
    <subcellularLocation>
        <location evidence="1">Cell inner membrane</location>
        <topology evidence="1">Multi-pass membrane protein</topology>
    </subcellularLocation>
</comment>
<evidence type="ECO:0000256" key="5">
    <source>
        <dbReference type="ARBA" id="ARBA00022692"/>
    </source>
</evidence>
<dbReference type="GO" id="GO:0022857">
    <property type="term" value="F:transmembrane transporter activity"/>
    <property type="evidence" value="ECO:0007669"/>
    <property type="project" value="TreeGrafter"/>
</dbReference>
<dbReference type="PANTHER" id="PTHR35011">
    <property type="entry name" value="2,3-DIKETO-L-GULONATE TRAP TRANSPORTER SMALL PERMEASE PROTEIN YIAM"/>
    <property type="match status" value="1"/>
</dbReference>